<sequence length="241" mass="27303">MPEHANLHYACGVVLNCEHNAAFCNMMKAVACTIGHTELMGATRTRFWTDRLFAFSESEGVQAGWMKKGFSVSKAEVCQERREEKAKMSTEAPKQAEARKPSPVMNNLAKFILGTPLHGLFSKRLMLISFRGRKSGKIFTTPVGYQRKGDTILCFTDHKWWKNLLTNPEVTLRLQGKTLHGRAEVIHDDVDTLVPALEQYIQEAPIVARAFQIEVDEQQRPRPESLRAKAQIIAMVRIHLN</sequence>
<proteinExistence type="predicted"/>
<accession>A0A326U1V5</accession>
<comment type="caution">
    <text evidence="1">The sequence shown here is derived from an EMBL/GenBank/DDBJ whole genome shotgun (WGS) entry which is preliminary data.</text>
</comment>
<dbReference type="AlphaFoldDB" id="A0A326U1V5"/>
<keyword evidence="2" id="KW-1185">Reference proteome</keyword>
<dbReference type="Proteomes" id="UP000248806">
    <property type="component" value="Unassembled WGS sequence"/>
</dbReference>
<dbReference type="Pfam" id="PF04075">
    <property type="entry name" value="F420H2_quin_red"/>
    <property type="match status" value="1"/>
</dbReference>
<dbReference type="OrthoDB" id="3292498at2"/>
<dbReference type="EMBL" id="QKUF01000019">
    <property type="protein sequence ID" value="PZW25288.1"/>
    <property type="molecule type" value="Genomic_DNA"/>
</dbReference>
<evidence type="ECO:0000313" key="2">
    <source>
        <dbReference type="Proteomes" id="UP000248806"/>
    </source>
</evidence>
<evidence type="ECO:0000313" key="1">
    <source>
        <dbReference type="EMBL" id="PZW25288.1"/>
    </source>
</evidence>
<protein>
    <submittedName>
        <fullName evidence="1">Deazaflavin-dependent oxidoreductase (Nitroreductase family)</fullName>
    </submittedName>
</protein>
<organism evidence="1 2">
    <name type="scientific">Thermosporothrix hazakensis</name>
    <dbReference type="NCBI Taxonomy" id="644383"/>
    <lineage>
        <taxon>Bacteria</taxon>
        <taxon>Bacillati</taxon>
        <taxon>Chloroflexota</taxon>
        <taxon>Ktedonobacteria</taxon>
        <taxon>Ktedonobacterales</taxon>
        <taxon>Thermosporotrichaceae</taxon>
        <taxon>Thermosporothrix</taxon>
    </lineage>
</organism>
<gene>
    <name evidence="1" type="ORF">EI42_04340</name>
</gene>
<dbReference type="GO" id="GO:0016491">
    <property type="term" value="F:oxidoreductase activity"/>
    <property type="evidence" value="ECO:0007669"/>
    <property type="project" value="InterPro"/>
</dbReference>
<dbReference type="InterPro" id="IPR012349">
    <property type="entry name" value="Split_barrel_FMN-bd"/>
</dbReference>
<dbReference type="Gene3D" id="2.30.110.10">
    <property type="entry name" value="Electron Transport, Fmn-binding Protein, Chain A"/>
    <property type="match status" value="1"/>
</dbReference>
<dbReference type="SUPFAM" id="SSF50475">
    <property type="entry name" value="FMN-binding split barrel"/>
    <property type="match status" value="1"/>
</dbReference>
<reference evidence="1 2" key="1">
    <citation type="submission" date="2018-06" db="EMBL/GenBank/DDBJ databases">
        <title>Genomic Encyclopedia of Archaeal and Bacterial Type Strains, Phase II (KMG-II): from individual species to whole genera.</title>
        <authorList>
            <person name="Goeker M."/>
        </authorList>
    </citation>
    <scope>NUCLEOTIDE SEQUENCE [LARGE SCALE GENOMIC DNA]</scope>
    <source>
        <strain evidence="1 2">ATCC BAA-1881</strain>
    </source>
</reference>
<dbReference type="InterPro" id="IPR004378">
    <property type="entry name" value="F420H2_quin_Rdtase"/>
</dbReference>
<name>A0A326U1V5_THEHA</name>